<evidence type="ECO:0000256" key="7">
    <source>
        <dbReference type="ARBA" id="ARBA00023239"/>
    </source>
</evidence>
<dbReference type="GO" id="GO:0003697">
    <property type="term" value="F:single-stranded DNA binding"/>
    <property type="evidence" value="ECO:0007669"/>
    <property type="project" value="InterPro"/>
</dbReference>
<dbReference type="PANTHER" id="PTHR13604:SF0">
    <property type="entry name" value="ABASIC SITE PROCESSING PROTEIN HMCES"/>
    <property type="match status" value="1"/>
</dbReference>
<dbReference type="GO" id="GO:0008233">
    <property type="term" value="F:peptidase activity"/>
    <property type="evidence" value="ECO:0007669"/>
    <property type="project" value="UniProtKB-KW"/>
</dbReference>
<dbReference type="OrthoDB" id="9782620at2"/>
<evidence type="ECO:0000313" key="9">
    <source>
        <dbReference type="EMBL" id="PYC67050.1"/>
    </source>
</evidence>
<dbReference type="RefSeq" id="WP_110673184.1">
    <property type="nucleotide sequence ID" value="NZ_PYBW01000155.1"/>
</dbReference>
<dbReference type="InterPro" id="IPR003738">
    <property type="entry name" value="SRAP"/>
</dbReference>
<evidence type="ECO:0000256" key="1">
    <source>
        <dbReference type="ARBA" id="ARBA00008136"/>
    </source>
</evidence>
<dbReference type="GO" id="GO:0006508">
    <property type="term" value="P:proteolysis"/>
    <property type="evidence" value="ECO:0007669"/>
    <property type="project" value="UniProtKB-KW"/>
</dbReference>
<dbReference type="EMBL" id="PYBW01000155">
    <property type="protein sequence ID" value="PYC67050.1"/>
    <property type="molecule type" value="Genomic_DNA"/>
</dbReference>
<sequence length="252" mass="27616">MCGRFAASTKPEDIVELFGVAQWDPEEALAPSWNVAPTDPVLAVLERLPKGGGAPVRQLRRLRWGLVPAWSGTPETAVKMINARADTVHEKPAYRQAFAARRCLIPVDGYYEWQTFEPAGGKGRPRKVPYFVHRVDGAPLALAGLYEFWRDRAHPADHPGGWLVTCTIVTTEAEELLAPIHHRMPLFLQPESFAAWLDPGLDNAEQARSLLQAPRPGLLAATPVGTAVGSIRNNHPGLTAPVTPETEGALFW</sequence>
<keyword evidence="10" id="KW-1185">Reference proteome</keyword>
<dbReference type="SUPFAM" id="SSF143081">
    <property type="entry name" value="BB1717-like"/>
    <property type="match status" value="1"/>
</dbReference>
<evidence type="ECO:0000256" key="8">
    <source>
        <dbReference type="RuleBase" id="RU364100"/>
    </source>
</evidence>
<dbReference type="PANTHER" id="PTHR13604">
    <property type="entry name" value="DC12-RELATED"/>
    <property type="match status" value="1"/>
</dbReference>
<evidence type="ECO:0000313" key="10">
    <source>
        <dbReference type="Proteomes" id="UP000248039"/>
    </source>
</evidence>
<evidence type="ECO:0000256" key="5">
    <source>
        <dbReference type="ARBA" id="ARBA00023124"/>
    </source>
</evidence>
<evidence type="ECO:0000256" key="2">
    <source>
        <dbReference type="ARBA" id="ARBA00022670"/>
    </source>
</evidence>
<dbReference type="InterPro" id="IPR036590">
    <property type="entry name" value="SRAP-like"/>
</dbReference>
<proteinExistence type="inferred from homology"/>
<dbReference type="GO" id="GO:0106300">
    <property type="term" value="P:protein-DNA covalent cross-linking repair"/>
    <property type="evidence" value="ECO:0007669"/>
    <property type="project" value="InterPro"/>
</dbReference>
<keyword evidence="5" id="KW-0190">Covalent protein-DNA linkage</keyword>
<dbReference type="GO" id="GO:0016829">
    <property type="term" value="F:lyase activity"/>
    <property type="evidence" value="ECO:0007669"/>
    <property type="project" value="UniProtKB-KW"/>
</dbReference>
<name>A0A2V4N5C0_9ACTN</name>
<keyword evidence="7" id="KW-0456">Lyase</keyword>
<keyword evidence="3" id="KW-0227">DNA damage</keyword>
<dbReference type="Gene3D" id="3.90.1680.10">
    <property type="entry name" value="SOS response associated peptidase-like"/>
    <property type="match status" value="1"/>
</dbReference>
<dbReference type="Proteomes" id="UP000248039">
    <property type="component" value="Unassembled WGS sequence"/>
</dbReference>
<protein>
    <recommendedName>
        <fullName evidence="8">Abasic site processing protein</fullName>
        <ecNumber evidence="8">3.4.-.-</ecNumber>
    </recommendedName>
</protein>
<keyword evidence="4 8" id="KW-0378">Hydrolase</keyword>
<keyword evidence="2 8" id="KW-0645">Protease</keyword>
<evidence type="ECO:0000256" key="3">
    <source>
        <dbReference type="ARBA" id="ARBA00022763"/>
    </source>
</evidence>
<comment type="caution">
    <text evidence="9">The sequence shown here is derived from an EMBL/GenBank/DDBJ whole genome shotgun (WGS) entry which is preliminary data.</text>
</comment>
<dbReference type="Pfam" id="PF02586">
    <property type="entry name" value="SRAP"/>
    <property type="match status" value="1"/>
</dbReference>
<gene>
    <name evidence="9" type="ORF">C7C46_30575</name>
</gene>
<evidence type="ECO:0000256" key="4">
    <source>
        <dbReference type="ARBA" id="ARBA00022801"/>
    </source>
</evidence>
<dbReference type="EC" id="3.4.-.-" evidence="8"/>
<comment type="similarity">
    <text evidence="1 8">Belongs to the SOS response-associated peptidase family.</text>
</comment>
<accession>A0A2V4N5C0</accession>
<evidence type="ECO:0000256" key="6">
    <source>
        <dbReference type="ARBA" id="ARBA00023125"/>
    </source>
</evidence>
<organism evidence="9 10">
    <name type="scientific">Streptomyces tateyamensis</name>
    <dbReference type="NCBI Taxonomy" id="565073"/>
    <lineage>
        <taxon>Bacteria</taxon>
        <taxon>Bacillati</taxon>
        <taxon>Actinomycetota</taxon>
        <taxon>Actinomycetes</taxon>
        <taxon>Kitasatosporales</taxon>
        <taxon>Streptomycetaceae</taxon>
        <taxon>Streptomyces</taxon>
    </lineage>
</organism>
<keyword evidence="6" id="KW-0238">DNA-binding</keyword>
<reference evidence="9 10" key="1">
    <citation type="submission" date="2018-03" db="EMBL/GenBank/DDBJ databases">
        <title>Bioinformatic expansion and discovery of thiopeptide antibiotics.</title>
        <authorList>
            <person name="Schwalen C.J."/>
            <person name="Hudson G.A."/>
            <person name="Mitchell D.A."/>
        </authorList>
    </citation>
    <scope>NUCLEOTIDE SEQUENCE [LARGE SCALE GENOMIC DNA]</scope>
    <source>
        <strain evidence="9 10">ATCC 21389</strain>
    </source>
</reference>
<dbReference type="AlphaFoldDB" id="A0A2V4N5C0"/>